<dbReference type="PANTHER" id="PTHR11603:SF132">
    <property type="entry name" value="C2H2-TYPE DOMAIN-CONTAINING PROTEIN"/>
    <property type="match status" value="1"/>
</dbReference>
<evidence type="ECO:0000256" key="3">
    <source>
        <dbReference type="SAM" id="MobiDB-lite"/>
    </source>
</evidence>
<organism evidence="5 6">
    <name type="scientific">Powellomyces hirtus</name>
    <dbReference type="NCBI Taxonomy" id="109895"/>
    <lineage>
        <taxon>Eukaryota</taxon>
        <taxon>Fungi</taxon>
        <taxon>Fungi incertae sedis</taxon>
        <taxon>Chytridiomycota</taxon>
        <taxon>Chytridiomycota incertae sedis</taxon>
        <taxon>Chytridiomycetes</taxon>
        <taxon>Spizellomycetales</taxon>
        <taxon>Powellomycetaceae</taxon>
        <taxon>Powellomyces</taxon>
    </lineage>
</organism>
<evidence type="ECO:0000313" key="6">
    <source>
        <dbReference type="Proteomes" id="UP000318582"/>
    </source>
</evidence>
<dbReference type="Pfam" id="PF17863">
    <property type="entry name" value="AAA_lid_2"/>
    <property type="match status" value="1"/>
</dbReference>
<sequence length="442" mass="47390">MATWAPSRSCLQDILDIVRPTLVPSFGSIKSSSGTTTPRSANRAQTSGQATEELLVSILIALIAGQRAILVSIKHDLARELRKTLEQLLSYIFNFTVTHVQVDRPDRTITHAEFLSALVHRVRGMDHGAASTPVSNTSRRKGHLSRGESEEDRDVMKSSLSGSHIRQGSMRSEPASDSGDSPAQSAFALAYRSHRGHNHSRTAATMGSRPLLFSVPISSGDTPPESHFSLTGAKQLPNIIIVEGLDCASGAVHGALMEVLERGQVTDRSTVYPCPAPFLVIGLISASSTRPTMPPQLLNRFFLCHSLSAPLHRCVITFPAKVPLIPFEDIAQLASSIADIHMEADVFGYLKNLITALRNHPSVSTGVSPKCGTDLAHGARILALLSGTPGVTPDHVSMMMDKVVAHRIVPISHAPPDARQRSRGIGGIEIVLDVVGSMPVPV</sequence>
<dbReference type="InterPro" id="IPR027417">
    <property type="entry name" value="P-loop_NTPase"/>
</dbReference>
<feature type="region of interest" description="Disordered" evidence="3">
    <location>
        <begin position="127"/>
        <end position="183"/>
    </location>
</feature>
<accession>A0A507EER5</accession>
<dbReference type="Gene3D" id="1.10.8.80">
    <property type="entry name" value="Magnesium chelatase subunit I, C-Terminal domain"/>
    <property type="match status" value="1"/>
</dbReference>
<comment type="caution">
    <text evidence="5">The sequence shown here is derived from an EMBL/GenBank/DDBJ whole genome shotgun (WGS) entry which is preliminary data.</text>
</comment>
<dbReference type="Gene3D" id="3.40.50.300">
    <property type="entry name" value="P-loop containing nucleotide triphosphate hydrolases"/>
    <property type="match status" value="1"/>
</dbReference>
<dbReference type="SUPFAM" id="SSF52540">
    <property type="entry name" value="P-loop containing nucleoside triphosphate hydrolases"/>
    <property type="match status" value="1"/>
</dbReference>
<proteinExistence type="predicted"/>
<evidence type="ECO:0000259" key="4">
    <source>
        <dbReference type="Pfam" id="PF17863"/>
    </source>
</evidence>
<protein>
    <recommendedName>
        <fullName evidence="1">magnesium chelatase</fullName>
        <ecNumber evidence="1">6.6.1.1</ecNumber>
    </recommendedName>
</protein>
<keyword evidence="6" id="KW-1185">Reference proteome</keyword>
<dbReference type="InterPro" id="IPR041628">
    <property type="entry name" value="ChlI/MoxR_AAA_lid"/>
</dbReference>
<dbReference type="InterPro" id="IPR052041">
    <property type="entry name" value="Nucleic_acid_metab_PIN/TRAM"/>
</dbReference>
<dbReference type="EMBL" id="QEAQ01000006">
    <property type="protein sequence ID" value="TPX61698.1"/>
    <property type="molecule type" value="Genomic_DNA"/>
</dbReference>
<name>A0A507EER5_9FUNG</name>
<dbReference type="Proteomes" id="UP000318582">
    <property type="component" value="Unassembled WGS sequence"/>
</dbReference>
<evidence type="ECO:0000256" key="1">
    <source>
        <dbReference type="ARBA" id="ARBA00012825"/>
    </source>
</evidence>
<dbReference type="EC" id="6.6.1.1" evidence="1"/>
<dbReference type="AlphaFoldDB" id="A0A507EER5"/>
<evidence type="ECO:0000256" key="2">
    <source>
        <dbReference type="ARBA" id="ARBA00023444"/>
    </source>
</evidence>
<reference evidence="5 6" key="1">
    <citation type="journal article" date="2019" name="Sci. Rep.">
        <title>Comparative genomics of chytrid fungi reveal insights into the obligate biotrophic and pathogenic lifestyle of Synchytrium endobioticum.</title>
        <authorList>
            <person name="van de Vossenberg B.T.L.H."/>
            <person name="Warris S."/>
            <person name="Nguyen H.D.T."/>
            <person name="van Gent-Pelzer M.P.E."/>
            <person name="Joly D.L."/>
            <person name="van de Geest H.C."/>
            <person name="Bonants P.J.M."/>
            <person name="Smith D.S."/>
            <person name="Levesque C.A."/>
            <person name="van der Lee T.A.J."/>
        </authorList>
    </citation>
    <scope>NUCLEOTIDE SEQUENCE [LARGE SCALE GENOMIC DNA]</scope>
    <source>
        <strain evidence="5 6">CBS 809.83</strain>
    </source>
</reference>
<feature type="domain" description="ChlI/MoxR AAA lid" evidence="4">
    <location>
        <begin position="356"/>
        <end position="416"/>
    </location>
</feature>
<dbReference type="PANTHER" id="PTHR11603">
    <property type="entry name" value="AAA FAMILY ATPASE"/>
    <property type="match status" value="1"/>
</dbReference>
<evidence type="ECO:0000313" key="5">
    <source>
        <dbReference type="EMBL" id="TPX61698.1"/>
    </source>
</evidence>
<comment type="pathway">
    <text evidence="2">Porphyrin-containing compound metabolism.</text>
</comment>
<dbReference type="GO" id="GO:0016851">
    <property type="term" value="F:magnesium chelatase activity"/>
    <property type="evidence" value="ECO:0007669"/>
    <property type="project" value="UniProtKB-EC"/>
</dbReference>
<gene>
    <name evidence="5" type="ORF">PhCBS80983_g00939</name>
</gene>
<feature type="compositionally biased region" description="Polar residues" evidence="3">
    <location>
        <begin position="158"/>
        <end position="170"/>
    </location>
</feature>